<dbReference type="AlphaFoldDB" id="A0A1Y3AND0"/>
<proteinExistence type="predicted"/>
<keyword evidence="1" id="KW-0732">Signal</keyword>
<accession>A0A1Y3AND0</accession>
<evidence type="ECO:0000313" key="2">
    <source>
        <dbReference type="EMBL" id="OTF69103.1"/>
    </source>
</evidence>
<gene>
    <name evidence="2" type="ORF">BLA29_006482</name>
</gene>
<dbReference type="OrthoDB" id="6490538at2759"/>
<dbReference type="EMBL" id="MUJZ01072215">
    <property type="protein sequence ID" value="OTF69103.1"/>
    <property type="molecule type" value="Genomic_DNA"/>
</dbReference>
<keyword evidence="3" id="KW-1185">Reference proteome</keyword>
<reference evidence="2 3" key="1">
    <citation type="submission" date="2017-03" db="EMBL/GenBank/DDBJ databases">
        <title>Genome Survey of Euroglyphus maynei.</title>
        <authorList>
            <person name="Arlian L.G."/>
            <person name="Morgan M.S."/>
            <person name="Rider S.D."/>
        </authorList>
    </citation>
    <scope>NUCLEOTIDE SEQUENCE [LARGE SCALE GENOMIC DNA]</scope>
    <source>
        <strain evidence="2">Arlian Lab</strain>
        <tissue evidence="2">Whole body</tissue>
    </source>
</reference>
<sequence>MAKIYLIVLCLSIQQLINLSMIDAAKSKSRTIKSCTKADHVRMDECVTILSFLMDDRVLNYPPASIKEVNYYCRRLKPAEKCVEQYLNRCTSLQIQQTAKILLYSLTRTNRKYCSSQKRKLSVLRLVKCAKDRLPEFGNLMRNFTADMHAVRTYQPQNLQYSID</sequence>
<dbReference type="Proteomes" id="UP000194236">
    <property type="component" value="Unassembled WGS sequence"/>
</dbReference>
<feature type="chain" id="PRO_5012215131" evidence="1">
    <location>
        <begin position="25"/>
        <end position="164"/>
    </location>
</feature>
<comment type="caution">
    <text evidence="2">The sequence shown here is derived from an EMBL/GenBank/DDBJ whole genome shotgun (WGS) entry which is preliminary data.</text>
</comment>
<protein>
    <submittedName>
        <fullName evidence="2">Uncharacterized protein</fullName>
    </submittedName>
</protein>
<evidence type="ECO:0000313" key="3">
    <source>
        <dbReference type="Proteomes" id="UP000194236"/>
    </source>
</evidence>
<organism evidence="2 3">
    <name type="scientific">Euroglyphus maynei</name>
    <name type="common">Mayne's house dust mite</name>
    <dbReference type="NCBI Taxonomy" id="6958"/>
    <lineage>
        <taxon>Eukaryota</taxon>
        <taxon>Metazoa</taxon>
        <taxon>Ecdysozoa</taxon>
        <taxon>Arthropoda</taxon>
        <taxon>Chelicerata</taxon>
        <taxon>Arachnida</taxon>
        <taxon>Acari</taxon>
        <taxon>Acariformes</taxon>
        <taxon>Sarcoptiformes</taxon>
        <taxon>Astigmata</taxon>
        <taxon>Psoroptidia</taxon>
        <taxon>Analgoidea</taxon>
        <taxon>Pyroglyphidae</taxon>
        <taxon>Pyroglyphinae</taxon>
        <taxon>Euroglyphus</taxon>
    </lineage>
</organism>
<name>A0A1Y3AND0_EURMA</name>
<feature type="signal peptide" evidence="1">
    <location>
        <begin position="1"/>
        <end position="24"/>
    </location>
</feature>
<evidence type="ECO:0000256" key="1">
    <source>
        <dbReference type="SAM" id="SignalP"/>
    </source>
</evidence>